<evidence type="ECO:0000259" key="9">
    <source>
        <dbReference type="PROSITE" id="PS51303"/>
    </source>
</evidence>
<dbReference type="GO" id="GO:0008270">
    <property type="term" value="F:zinc ion binding"/>
    <property type="evidence" value="ECO:0007669"/>
    <property type="project" value="InterPro"/>
</dbReference>
<evidence type="ECO:0000256" key="7">
    <source>
        <dbReference type="SAM" id="MobiDB-lite"/>
    </source>
</evidence>
<evidence type="ECO:0000256" key="4">
    <source>
        <dbReference type="ARBA" id="ARBA00022833"/>
    </source>
</evidence>
<feature type="compositionally biased region" description="Basic residues" evidence="7">
    <location>
        <begin position="704"/>
        <end position="713"/>
    </location>
</feature>
<keyword evidence="5 6" id="KW-0440">LIM domain</keyword>
<dbReference type="AlphaFoldDB" id="A0AAN8WWK4"/>
<feature type="region of interest" description="Disordered" evidence="7">
    <location>
        <begin position="256"/>
        <end position="514"/>
    </location>
</feature>
<dbReference type="CDD" id="cd09420">
    <property type="entry name" value="LIM3_Prickle"/>
    <property type="match status" value="1"/>
</dbReference>
<feature type="compositionally biased region" description="Polar residues" evidence="7">
    <location>
        <begin position="348"/>
        <end position="358"/>
    </location>
</feature>
<evidence type="ECO:0000256" key="3">
    <source>
        <dbReference type="ARBA" id="ARBA00022737"/>
    </source>
</evidence>
<dbReference type="InterPro" id="IPR033725">
    <property type="entry name" value="LIM1_prickle"/>
</dbReference>
<dbReference type="FunFam" id="2.10.110.10:FF:000022">
    <property type="entry name" value="prickle-like protein 2 isoform X1"/>
    <property type="match status" value="1"/>
</dbReference>
<feature type="compositionally biased region" description="Low complexity" evidence="7">
    <location>
        <begin position="430"/>
        <end position="440"/>
    </location>
</feature>
<evidence type="ECO:0000256" key="1">
    <source>
        <dbReference type="ARBA" id="ARBA00008268"/>
    </source>
</evidence>
<dbReference type="PROSITE" id="PS00478">
    <property type="entry name" value="LIM_DOMAIN_1"/>
    <property type="match status" value="1"/>
</dbReference>
<feature type="domain" description="LIM zinc-binding" evidence="8">
    <location>
        <begin position="50"/>
        <end position="114"/>
    </location>
</feature>
<feature type="compositionally biased region" description="Polar residues" evidence="7">
    <location>
        <begin position="779"/>
        <end position="793"/>
    </location>
</feature>
<feature type="compositionally biased region" description="Polar residues" evidence="7">
    <location>
        <begin position="272"/>
        <end position="281"/>
    </location>
</feature>
<dbReference type="CDD" id="cd09415">
    <property type="entry name" value="LIM1_Prickle"/>
    <property type="match status" value="1"/>
</dbReference>
<evidence type="ECO:0000313" key="11">
    <source>
        <dbReference type="Proteomes" id="UP001381693"/>
    </source>
</evidence>
<feature type="region of interest" description="Disordered" evidence="7">
    <location>
        <begin position="850"/>
        <end position="879"/>
    </location>
</feature>
<dbReference type="SUPFAM" id="SSF57716">
    <property type="entry name" value="Glucocorticoid receptor-like (DNA-binding domain)"/>
    <property type="match status" value="2"/>
</dbReference>
<keyword evidence="3" id="KW-0677">Repeat</keyword>
<proteinExistence type="inferred from homology"/>
<dbReference type="InterPro" id="IPR001781">
    <property type="entry name" value="Znf_LIM"/>
</dbReference>
<accession>A0AAN8WWK4</accession>
<feature type="compositionally biased region" description="Low complexity" evidence="7">
    <location>
        <begin position="682"/>
        <end position="693"/>
    </location>
</feature>
<feature type="compositionally biased region" description="Basic residues" evidence="7">
    <location>
        <begin position="761"/>
        <end position="771"/>
    </location>
</feature>
<feature type="region of interest" description="Disordered" evidence="7">
    <location>
        <begin position="662"/>
        <end position="812"/>
    </location>
</feature>
<keyword evidence="2 6" id="KW-0479">Metal-binding</keyword>
<dbReference type="InterPro" id="IPR033727">
    <property type="entry name" value="LIM3_prickle"/>
</dbReference>
<keyword evidence="4 6" id="KW-0862">Zinc</keyword>
<feature type="region of interest" description="Disordered" evidence="7">
    <location>
        <begin position="538"/>
        <end position="582"/>
    </location>
</feature>
<feature type="compositionally biased region" description="Polar residues" evidence="7">
    <location>
        <begin position="373"/>
        <end position="402"/>
    </location>
</feature>
<dbReference type="PROSITE" id="PS50023">
    <property type="entry name" value="LIM_DOMAIN_2"/>
    <property type="match status" value="2"/>
</dbReference>
<dbReference type="PANTHER" id="PTHR24211">
    <property type="entry name" value="LIM DOMAIN-CONTAINING PROTEIN"/>
    <property type="match status" value="1"/>
</dbReference>
<dbReference type="SMART" id="SM00132">
    <property type="entry name" value="LIM"/>
    <property type="match status" value="3"/>
</dbReference>
<evidence type="ECO:0000256" key="6">
    <source>
        <dbReference type="PROSITE-ProRule" id="PRU00125"/>
    </source>
</evidence>
<dbReference type="PROSITE" id="PS51303">
    <property type="entry name" value="PET"/>
    <property type="match status" value="1"/>
</dbReference>
<keyword evidence="11" id="KW-1185">Reference proteome</keyword>
<dbReference type="CDD" id="cd09418">
    <property type="entry name" value="LIM2_Prickle"/>
    <property type="match status" value="1"/>
</dbReference>
<evidence type="ECO:0000259" key="8">
    <source>
        <dbReference type="PROSITE" id="PS50023"/>
    </source>
</evidence>
<name>A0AAN8WWK4_HALRR</name>
<feature type="compositionally biased region" description="Low complexity" evidence="7">
    <location>
        <begin position="403"/>
        <end position="417"/>
    </location>
</feature>
<feature type="compositionally biased region" description="Polar residues" evidence="7">
    <location>
        <begin position="854"/>
        <end position="864"/>
    </location>
</feature>
<evidence type="ECO:0000256" key="5">
    <source>
        <dbReference type="ARBA" id="ARBA00023038"/>
    </source>
</evidence>
<feature type="domain" description="PET" evidence="9">
    <location>
        <begin position="1"/>
        <end position="47"/>
    </location>
</feature>
<sequence length="879" mass="94955">MGKYGYYVRYCNGLGDEEKKELRLFSAQRKREALGRGSVKQLPVNLHSTMTCANCGESVGGGDIVVVAARAGPNACWHPACFNCHVCRELLVDLIYFWKDAHLYCGRHHAESLKPRCAACDEIILADECTEAEGRAWHMKHFACFECDRQLGGQRYIMRDGRPFCLHCFDAMFAEYCDTCGEPIGVDQGQMTHEGQHWHATEDCFCCHTCHASLLGRPFLPRRGAIFCSIACSKGEPPTPSDSNANTPIGTQAPIQQARQGNGLERRPSLSYDASDSTLTSPRAPRPSRHMNNDSTSDLSDATSPLTGRRGVKSPLPEKQNVTKSPKMRRRALTSSPLLENPAETAEASGSRSPQLTRKPSAVSGPQPRLSRDNSFQIQRPRTAPSLSREPSMSGIHTQPNNSSHMSSPRSPLSSSSVENQIHLRQIDGISSPISPRSPRLQNTQPNRQESFKHSIESPRGVSESGSSRVLSEAGGSRAPSDISSPKPGHRSVAAISSEEIRTQGQPNPLMRSPKMGRKALQLQQSPKMGRRALEFRGTDGSTVSSSCQTSPHSPPPQNPLTSTPTGEGGESGSPEKVGQRGVELVGAGLDRLVLERSLGRILAEQGINLLREVAATSSPGAIESLLQNSDVLSNAARRQPLDLSALSDLNLEVLLASEEATRDRASPAHASMPDLSQHGESSASTSPTNTPNPGVPRKSSLSSRHKDRHNRSVRFDPAQVGTDSSGRQDPSHDGRDSSSTSSSSGSAPTALEVTSTVAKSSRHRHQRSHGSHGFPRSRSYSGTSSPTTSQAPRKTPSAPGLEDADWDNESVCSTCSSSSSDEFDYELPPRRAYGGVRISYVPNDALAYARRQAGTNPSPGSPSTRKRFGEKDKNCIIS</sequence>
<evidence type="ECO:0000256" key="2">
    <source>
        <dbReference type="ARBA" id="ARBA00022723"/>
    </source>
</evidence>
<feature type="domain" description="LIM zinc-binding" evidence="8">
    <location>
        <begin position="115"/>
        <end position="175"/>
    </location>
</feature>
<feature type="compositionally biased region" description="Basic and acidic residues" evidence="7">
    <location>
        <begin position="868"/>
        <end position="879"/>
    </location>
</feature>
<reference evidence="10 11" key="1">
    <citation type="submission" date="2023-11" db="EMBL/GenBank/DDBJ databases">
        <title>Halocaridina rubra genome assembly.</title>
        <authorList>
            <person name="Smith C."/>
        </authorList>
    </citation>
    <scope>NUCLEOTIDE SEQUENCE [LARGE SCALE GENOMIC DNA]</scope>
    <source>
        <strain evidence="10">EP-1</strain>
        <tissue evidence="10">Whole</tissue>
    </source>
</reference>
<organism evidence="10 11">
    <name type="scientific">Halocaridina rubra</name>
    <name type="common">Hawaiian red shrimp</name>
    <dbReference type="NCBI Taxonomy" id="373956"/>
    <lineage>
        <taxon>Eukaryota</taxon>
        <taxon>Metazoa</taxon>
        <taxon>Ecdysozoa</taxon>
        <taxon>Arthropoda</taxon>
        <taxon>Crustacea</taxon>
        <taxon>Multicrustacea</taxon>
        <taxon>Malacostraca</taxon>
        <taxon>Eumalacostraca</taxon>
        <taxon>Eucarida</taxon>
        <taxon>Decapoda</taxon>
        <taxon>Pleocyemata</taxon>
        <taxon>Caridea</taxon>
        <taxon>Atyoidea</taxon>
        <taxon>Atyidae</taxon>
        <taxon>Halocaridina</taxon>
    </lineage>
</organism>
<feature type="compositionally biased region" description="Low complexity" evidence="7">
    <location>
        <begin position="738"/>
        <end position="747"/>
    </location>
</feature>
<dbReference type="FunFam" id="2.10.110.10:FF:000005">
    <property type="entry name" value="Testin isoform 1"/>
    <property type="match status" value="1"/>
</dbReference>
<dbReference type="InterPro" id="IPR047120">
    <property type="entry name" value="Pk/Esn/Tes"/>
</dbReference>
<comment type="caution">
    <text evidence="10">The sequence shown here is derived from an EMBL/GenBank/DDBJ whole genome shotgun (WGS) entry which is preliminary data.</text>
</comment>
<gene>
    <name evidence="10" type="primary">PRICKLE2</name>
    <name evidence="10" type="ORF">SK128_010298</name>
</gene>
<dbReference type="Proteomes" id="UP001381693">
    <property type="component" value="Unassembled WGS sequence"/>
</dbReference>
<dbReference type="Gene3D" id="2.10.110.10">
    <property type="entry name" value="Cysteine Rich Protein"/>
    <property type="match status" value="3"/>
</dbReference>
<comment type="similarity">
    <text evidence="1">Belongs to the prickle / espinas / testin family.</text>
</comment>
<dbReference type="EMBL" id="JAXCGZ010013544">
    <property type="protein sequence ID" value="KAK7072317.1"/>
    <property type="molecule type" value="Genomic_DNA"/>
</dbReference>
<dbReference type="InterPro" id="IPR010442">
    <property type="entry name" value="PET_domain"/>
</dbReference>
<dbReference type="FunFam" id="2.10.110.10:FF:000035">
    <property type="entry name" value="prickle-like protein 2 isoform X1"/>
    <property type="match status" value="1"/>
</dbReference>
<evidence type="ECO:0000313" key="10">
    <source>
        <dbReference type="EMBL" id="KAK7072317.1"/>
    </source>
</evidence>
<protein>
    <submittedName>
        <fullName evidence="10">Prickle-like protein 2</fullName>
    </submittedName>
</protein>
<dbReference type="PANTHER" id="PTHR24211:SF20">
    <property type="entry name" value="PROTEIN ESPINAS-RELATED"/>
    <property type="match status" value="1"/>
</dbReference>
<feature type="compositionally biased region" description="Polar residues" evidence="7">
    <location>
        <begin position="293"/>
        <end position="306"/>
    </location>
</feature>
<dbReference type="InterPro" id="IPR033726">
    <property type="entry name" value="LIM2_prickle"/>
</dbReference>
<feature type="compositionally biased region" description="Polar residues" evidence="7">
    <location>
        <begin position="540"/>
        <end position="552"/>
    </location>
</feature>
<dbReference type="Pfam" id="PF00412">
    <property type="entry name" value="LIM"/>
    <property type="match status" value="2"/>
</dbReference>